<feature type="transmembrane region" description="Helical" evidence="1">
    <location>
        <begin position="146"/>
        <end position="168"/>
    </location>
</feature>
<feature type="transmembrane region" description="Helical" evidence="1">
    <location>
        <begin position="31"/>
        <end position="49"/>
    </location>
</feature>
<accession>A0A173ZWZ8</accession>
<keyword evidence="1" id="KW-1133">Transmembrane helix</keyword>
<dbReference type="AlphaFoldDB" id="A0A173ZWZ8"/>
<feature type="transmembrane region" description="Helical" evidence="1">
    <location>
        <begin position="55"/>
        <end position="75"/>
    </location>
</feature>
<sequence length="200" mass="21446">MGIFKNDDQKSSQFGFDEKSMAGKAVKAVRWIYAITGVLALIAGIALLFAPAKSLVFLTTVLGFYFVITAAIRLFTAIFEPLLPAGWRVTSIISNLLIILGGVIILRNQAFSTATLTTLVVVVAGFGWIVEGVMSILESELSSNRALAILSGALSIIAGMFVFIYPLWSAKMLVIFSGAALLVFGVTLIVRAIQFGKLVH</sequence>
<gene>
    <name evidence="2" type="ORF">ERS852381_00700</name>
</gene>
<reference evidence="2 3" key="1">
    <citation type="submission" date="2015-09" db="EMBL/GenBank/DDBJ databases">
        <authorList>
            <consortium name="Pathogen Informatics"/>
        </authorList>
    </citation>
    <scope>NUCLEOTIDE SEQUENCE [LARGE SCALE GENOMIC DNA]</scope>
    <source>
        <strain evidence="2 3">2789STDY5608823</strain>
    </source>
</reference>
<evidence type="ECO:0000256" key="1">
    <source>
        <dbReference type="SAM" id="Phobius"/>
    </source>
</evidence>
<keyword evidence="1" id="KW-0472">Membrane</keyword>
<protein>
    <submittedName>
        <fullName evidence="2">Acid-resistance membrane protein</fullName>
    </submittedName>
</protein>
<dbReference type="PANTHER" id="PTHR34989:SF1">
    <property type="entry name" value="PROTEIN HDED"/>
    <property type="match status" value="1"/>
</dbReference>
<evidence type="ECO:0000313" key="3">
    <source>
        <dbReference type="Proteomes" id="UP000095468"/>
    </source>
</evidence>
<feature type="transmembrane region" description="Helical" evidence="1">
    <location>
        <begin position="87"/>
        <end position="106"/>
    </location>
</feature>
<feature type="transmembrane region" description="Helical" evidence="1">
    <location>
        <begin position="112"/>
        <end position="134"/>
    </location>
</feature>
<proteinExistence type="predicted"/>
<feature type="transmembrane region" description="Helical" evidence="1">
    <location>
        <begin position="174"/>
        <end position="193"/>
    </location>
</feature>
<dbReference type="Proteomes" id="UP000095468">
    <property type="component" value="Unassembled WGS sequence"/>
</dbReference>
<name>A0A173ZWZ8_9ACTN</name>
<dbReference type="GO" id="GO:0005886">
    <property type="term" value="C:plasma membrane"/>
    <property type="evidence" value="ECO:0007669"/>
    <property type="project" value="TreeGrafter"/>
</dbReference>
<dbReference type="Pfam" id="PF03729">
    <property type="entry name" value="DUF308"/>
    <property type="match status" value="2"/>
</dbReference>
<organism evidence="2 3">
    <name type="scientific">Collinsella aerofaciens</name>
    <dbReference type="NCBI Taxonomy" id="74426"/>
    <lineage>
        <taxon>Bacteria</taxon>
        <taxon>Bacillati</taxon>
        <taxon>Actinomycetota</taxon>
        <taxon>Coriobacteriia</taxon>
        <taxon>Coriobacteriales</taxon>
        <taxon>Coriobacteriaceae</taxon>
        <taxon>Collinsella</taxon>
    </lineage>
</organism>
<dbReference type="PANTHER" id="PTHR34989">
    <property type="entry name" value="PROTEIN HDED"/>
    <property type="match status" value="1"/>
</dbReference>
<dbReference type="InterPro" id="IPR005325">
    <property type="entry name" value="DUF308_memb"/>
</dbReference>
<dbReference type="RefSeq" id="WP_055285829.1">
    <property type="nucleotide sequence ID" value="NZ_CYYP01000004.1"/>
</dbReference>
<dbReference type="EMBL" id="CYYP01000004">
    <property type="protein sequence ID" value="CUN80744.1"/>
    <property type="molecule type" value="Genomic_DNA"/>
</dbReference>
<dbReference type="InterPro" id="IPR052712">
    <property type="entry name" value="Acid_resist_chaperone_HdeD"/>
</dbReference>
<evidence type="ECO:0000313" key="2">
    <source>
        <dbReference type="EMBL" id="CUN80744.1"/>
    </source>
</evidence>
<keyword evidence="1" id="KW-0812">Transmembrane</keyword>